<dbReference type="SMART" id="SM00283">
    <property type="entry name" value="MA"/>
    <property type="match status" value="1"/>
</dbReference>
<dbReference type="InterPro" id="IPR024478">
    <property type="entry name" value="HlyB_4HB_MCP"/>
</dbReference>
<keyword evidence="6" id="KW-0812">Transmembrane</keyword>
<protein>
    <submittedName>
        <fullName evidence="8">Methyl-accepting chemotaxis protein I (Serine chemoreceptor protein)</fullName>
    </submittedName>
</protein>
<dbReference type="SUPFAM" id="SSF58104">
    <property type="entry name" value="Methyl-accepting chemotaxis protein (MCP) signaling domain"/>
    <property type="match status" value="1"/>
</dbReference>
<evidence type="ECO:0000256" key="3">
    <source>
        <dbReference type="ARBA" id="ARBA00029447"/>
    </source>
</evidence>
<gene>
    <name evidence="8" type="ORF">AKJ09_00319</name>
</gene>
<organism evidence="8 9">
    <name type="scientific">Labilithrix luteola</name>
    <dbReference type="NCBI Taxonomy" id="1391654"/>
    <lineage>
        <taxon>Bacteria</taxon>
        <taxon>Pseudomonadati</taxon>
        <taxon>Myxococcota</taxon>
        <taxon>Polyangia</taxon>
        <taxon>Polyangiales</taxon>
        <taxon>Labilitrichaceae</taxon>
        <taxon>Labilithrix</taxon>
    </lineage>
</organism>
<name>A0A0K1PJF3_9BACT</name>
<dbReference type="PATRIC" id="fig|1391654.3.peg.337"/>
<evidence type="ECO:0000256" key="6">
    <source>
        <dbReference type="SAM" id="Phobius"/>
    </source>
</evidence>
<reference evidence="8 9" key="1">
    <citation type="submission" date="2015-08" db="EMBL/GenBank/DDBJ databases">
        <authorList>
            <person name="Babu N.S."/>
            <person name="Beckwith C.J."/>
            <person name="Beseler K.G."/>
            <person name="Brison A."/>
            <person name="Carone J.V."/>
            <person name="Caskin T.P."/>
            <person name="Diamond M."/>
            <person name="Durham M.E."/>
            <person name="Foxe J.M."/>
            <person name="Go M."/>
            <person name="Henderson B.A."/>
            <person name="Jones I.B."/>
            <person name="McGettigan J.A."/>
            <person name="Micheletti S.J."/>
            <person name="Nasrallah M.E."/>
            <person name="Ortiz D."/>
            <person name="Piller C.R."/>
            <person name="Privatt S.R."/>
            <person name="Schneider S.L."/>
            <person name="Sharp S."/>
            <person name="Smith T.C."/>
            <person name="Stanton J.D."/>
            <person name="Ullery H.E."/>
            <person name="Wilson R.J."/>
            <person name="Serrano M.G."/>
            <person name="Buck G."/>
            <person name="Lee V."/>
            <person name="Wang Y."/>
            <person name="Carvalho R."/>
            <person name="Voegtly L."/>
            <person name="Shi R."/>
            <person name="Duckworth R."/>
            <person name="Johnson A."/>
            <person name="Loviza R."/>
            <person name="Walstead R."/>
            <person name="Shah Z."/>
            <person name="Kiflezghi M."/>
            <person name="Wade K."/>
            <person name="Ball S.L."/>
            <person name="Bradley K.W."/>
            <person name="Asai D.J."/>
            <person name="Bowman C.A."/>
            <person name="Russell D.A."/>
            <person name="Pope W.H."/>
            <person name="Jacobs-Sera D."/>
            <person name="Hendrix R.W."/>
            <person name="Hatfull G.F."/>
        </authorList>
    </citation>
    <scope>NUCLEOTIDE SEQUENCE [LARGE SCALE GENOMIC DNA]</scope>
    <source>
        <strain evidence="8 9">DSM 27648</strain>
    </source>
</reference>
<keyword evidence="6" id="KW-0472">Membrane</keyword>
<dbReference type="PANTHER" id="PTHR43531">
    <property type="entry name" value="PROTEIN ICFG"/>
    <property type="match status" value="1"/>
</dbReference>
<dbReference type="OrthoDB" id="9763018at2"/>
<dbReference type="FunFam" id="1.10.287.950:FF:000001">
    <property type="entry name" value="Methyl-accepting chemotaxis sensory transducer"/>
    <property type="match status" value="1"/>
</dbReference>
<dbReference type="RefSeq" id="WP_146645376.1">
    <property type="nucleotide sequence ID" value="NZ_CP012333.1"/>
</dbReference>
<proteinExistence type="inferred from homology"/>
<evidence type="ECO:0000259" key="7">
    <source>
        <dbReference type="PROSITE" id="PS50111"/>
    </source>
</evidence>
<dbReference type="EMBL" id="CP012333">
    <property type="protein sequence ID" value="AKU93655.1"/>
    <property type="molecule type" value="Genomic_DNA"/>
</dbReference>
<dbReference type="AlphaFoldDB" id="A0A0K1PJF3"/>
<dbReference type="PROSITE" id="PS50111">
    <property type="entry name" value="CHEMOTAXIS_TRANSDUC_2"/>
    <property type="match status" value="1"/>
</dbReference>
<evidence type="ECO:0000256" key="2">
    <source>
        <dbReference type="ARBA" id="ARBA00022481"/>
    </source>
</evidence>
<dbReference type="Pfam" id="PF12729">
    <property type="entry name" value="4HB_MCP_1"/>
    <property type="match status" value="1"/>
</dbReference>
<dbReference type="Pfam" id="PF00015">
    <property type="entry name" value="MCPsignal"/>
    <property type="match status" value="1"/>
</dbReference>
<keyword evidence="6" id="KW-1133">Transmembrane helix</keyword>
<keyword evidence="9" id="KW-1185">Reference proteome</keyword>
<dbReference type="GO" id="GO:0004888">
    <property type="term" value="F:transmembrane signaling receptor activity"/>
    <property type="evidence" value="ECO:0007669"/>
    <property type="project" value="InterPro"/>
</dbReference>
<feature type="transmembrane region" description="Helical" evidence="6">
    <location>
        <begin position="191"/>
        <end position="210"/>
    </location>
</feature>
<feature type="transmembrane region" description="Helical" evidence="6">
    <location>
        <begin position="13"/>
        <end position="32"/>
    </location>
</feature>
<evidence type="ECO:0000313" key="8">
    <source>
        <dbReference type="EMBL" id="AKU93655.1"/>
    </source>
</evidence>
<evidence type="ECO:0000256" key="1">
    <source>
        <dbReference type="ARBA" id="ARBA00004370"/>
    </source>
</evidence>
<comment type="similarity">
    <text evidence="3">Belongs to the methyl-accepting chemotaxis (MCP) protein family.</text>
</comment>
<dbReference type="GO" id="GO:0006935">
    <property type="term" value="P:chemotaxis"/>
    <property type="evidence" value="ECO:0007669"/>
    <property type="project" value="InterPro"/>
</dbReference>
<dbReference type="GO" id="GO:0005886">
    <property type="term" value="C:plasma membrane"/>
    <property type="evidence" value="ECO:0007669"/>
    <property type="project" value="TreeGrafter"/>
</dbReference>
<comment type="subcellular location">
    <subcellularLocation>
        <location evidence="1">Membrane</location>
    </subcellularLocation>
</comment>
<dbReference type="InterPro" id="IPR004090">
    <property type="entry name" value="Chemotax_Me-accpt_rcpt"/>
</dbReference>
<feature type="region of interest" description="Disordered" evidence="5">
    <location>
        <begin position="486"/>
        <end position="540"/>
    </location>
</feature>
<keyword evidence="8" id="KW-0675">Receptor</keyword>
<dbReference type="GO" id="GO:0007165">
    <property type="term" value="P:signal transduction"/>
    <property type="evidence" value="ECO:0007669"/>
    <property type="project" value="UniProtKB-KW"/>
</dbReference>
<feature type="domain" description="Methyl-accepting transducer" evidence="7">
    <location>
        <begin position="224"/>
        <end position="453"/>
    </location>
</feature>
<dbReference type="Proteomes" id="UP000064967">
    <property type="component" value="Chromosome"/>
</dbReference>
<evidence type="ECO:0000313" key="9">
    <source>
        <dbReference type="Proteomes" id="UP000064967"/>
    </source>
</evidence>
<dbReference type="KEGG" id="llu:AKJ09_00319"/>
<accession>A0A0K1PJF3</accession>
<dbReference type="PRINTS" id="PR00260">
    <property type="entry name" value="CHEMTRNSDUCR"/>
</dbReference>
<evidence type="ECO:0000256" key="4">
    <source>
        <dbReference type="PROSITE-ProRule" id="PRU00284"/>
    </source>
</evidence>
<dbReference type="PANTHER" id="PTHR43531:SF14">
    <property type="entry name" value="METHYL-ACCEPTING CHEMOTAXIS PROTEIN I-RELATED"/>
    <property type="match status" value="1"/>
</dbReference>
<dbReference type="STRING" id="1391654.AKJ09_00319"/>
<keyword evidence="2" id="KW-0488">Methylation</keyword>
<dbReference type="CDD" id="cd11386">
    <property type="entry name" value="MCP_signal"/>
    <property type="match status" value="1"/>
</dbReference>
<dbReference type="Gene3D" id="1.10.287.950">
    <property type="entry name" value="Methyl-accepting chemotaxis protein"/>
    <property type="match status" value="1"/>
</dbReference>
<dbReference type="InterPro" id="IPR051310">
    <property type="entry name" value="MCP_chemotaxis"/>
</dbReference>
<dbReference type="InterPro" id="IPR004089">
    <property type="entry name" value="MCPsignal_dom"/>
</dbReference>
<sequence length="540" mass="57425">MKWFQHQKATTKLFVAFTVMGLITVIVGWCGVSGMNDINGMLNTLYERDMVGLAHMQTAESNFIRVGRSARQTIIDTEATAMESSARAVETADAELRRQLDATEKTLITPEGKAKYAEIRTLYPEYFAIIREVLKYALANDNQVAHEKLQRARPIGDKIEVLLHELATSKDALGKQAYDQSNVAYTHARNIAFAVIAAGLLFGGIVALAFCRSIARAIDDVQAVASGVASASQQLSGSSTGISSGAQEQAASLEETAASLEEITATVKQNAENAQHAAQLASASRDVAERGERVVESAVGAMTEITTSSKKIAEIITTIDEIAFQTNLLALNAAVEAARAGEQGRGFAVVAAEVRTLAQRSASAAKQIKGLIVDSVGKVEAGSKHVTDSGATLREIVSSVQRVTDMISEIAAASHEQHAAVEQVNTAITQMDHVTQANASQTEEMSATAEQLSEQATQLQALVMRFSLGTDTPPATFAPVPPTSLGHRPPTAASHGVPRLAPRAKREPKFLSSNVALLRPPMKRKPAPLAATGTDGAEEF</sequence>
<evidence type="ECO:0000256" key="5">
    <source>
        <dbReference type="SAM" id="MobiDB-lite"/>
    </source>
</evidence>
<keyword evidence="4" id="KW-0807">Transducer</keyword>